<name>A0AAP0PQE6_9MAGN</name>
<evidence type="ECO:0000313" key="3">
    <source>
        <dbReference type="Proteomes" id="UP001417504"/>
    </source>
</evidence>
<feature type="region of interest" description="Disordered" evidence="1">
    <location>
        <begin position="116"/>
        <end position="135"/>
    </location>
</feature>
<reference evidence="2 3" key="1">
    <citation type="submission" date="2024-01" db="EMBL/GenBank/DDBJ databases">
        <title>Genome assemblies of Stephania.</title>
        <authorList>
            <person name="Yang L."/>
        </authorList>
    </citation>
    <scope>NUCLEOTIDE SEQUENCE [LARGE SCALE GENOMIC DNA]</scope>
    <source>
        <strain evidence="2">QJT</strain>
        <tissue evidence="2">Leaf</tissue>
    </source>
</reference>
<feature type="compositionally biased region" description="Low complexity" evidence="1">
    <location>
        <begin position="191"/>
        <end position="205"/>
    </location>
</feature>
<protein>
    <submittedName>
        <fullName evidence="2">Uncharacterized protein</fullName>
    </submittedName>
</protein>
<sequence length="244" mass="26904">MNSAHSGAKSSLVRDPYDLTIHWYLMHHGSKDVVVAELISNQNDHQHWDLNTRSRVTVDATTQLTSVIAGVSATQVPSEIDLDDKAAAYRLAVENLEKTIQLTCADGGPALTLHSTTRTVESRKRHHPHFASPEKLEADTTSLGAGFLCNCALLATLSEDRVENVELECVMVCNLERKRYSKQSNRFALRSSSSSSFSSPSSSNKSRNRSSPPPFPLSPKLCADDSLGNWKKKEEEEPLLLVLC</sequence>
<evidence type="ECO:0000256" key="1">
    <source>
        <dbReference type="SAM" id="MobiDB-lite"/>
    </source>
</evidence>
<feature type="region of interest" description="Disordered" evidence="1">
    <location>
        <begin position="191"/>
        <end position="223"/>
    </location>
</feature>
<organism evidence="2 3">
    <name type="scientific">Stephania japonica</name>
    <dbReference type="NCBI Taxonomy" id="461633"/>
    <lineage>
        <taxon>Eukaryota</taxon>
        <taxon>Viridiplantae</taxon>
        <taxon>Streptophyta</taxon>
        <taxon>Embryophyta</taxon>
        <taxon>Tracheophyta</taxon>
        <taxon>Spermatophyta</taxon>
        <taxon>Magnoliopsida</taxon>
        <taxon>Ranunculales</taxon>
        <taxon>Menispermaceae</taxon>
        <taxon>Menispermoideae</taxon>
        <taxon>Cissampelideae</taxon>
        <taxon>Stephania</taxon>
    </lineage>
</organism>
<dbReference type="AlphaFoldDB" id="A0AAP0PQE6"/>
<dbReference type="EMBL" id="JBBNAE010000001">
    <property type="protein sequence ID" value="KAK9152617.1"/>
    <property type="molecule type" value="Genomic_DNA"/>
</dbReference>
<comment type="caution">
    <text evidence="2">The sequence shown here is derived from an EMBL/GenBank/DDBJ whole genome shotgun (WGS) entry which is preliminary data.</text>
</comment>
<gene>
    <name evidence="2" type="ORF">Sjap_000097</name>
</gene>
<evidence type="ECO:0000313" key="2">
    <source>
        <dbReference type="EMBL" id="KAK9152617.1"/>
    </source>
</evidence>
<accession>A0AAP0PQE6</accession>
<proteinExistence type="predicted"/>
<keyword evidence="3" id="KW-1185">Reference proteome</keyword>
<dbReference type="Proteomes" id="UP001417504">
    <property type="component" value="Unassembled WGS sequence"/>
</dbReference>